<sequence>MSAAGALPLIRIAASNTIPSGPGILPRLVQRRHPHRFAAPPSAIVQHDVVSQDDCQSSSTFLATLCCNVQSCCRSMILAGNGSSGRFVLTGSATVACGNYNISKTLTLDVTFSAPLRIQPTAALFTHQPCTVVHSVHSSLNSFMHKRICEQDNMTRLTRVTKSKLTLITLGIWPTPEPCARLHGRCNLRNLNFPLNLDFILLKRVLVRGSPHGCRPAAALIRRAHMLTLVRLLASHMGKLGSIPGGVAPIFSYVRIVPDDAAGRQVFSRISCFPSPFIPALFHTHLASTSSFSSQGFNPALGSVPLADNRAVVDNCHSSSTSCPKENAGDQQPASPLEQTPRKIFKTPGKPMKKGQPVRRVQTVDVDFVPTRQDTRPVLYTVQGQDAASQRDEREVSRHEATNGGGVRAVTSGVFPRTPDCNKL</sequence>
<feature type="compositionally biased region" description="Basic and acidic residues" evidence="1">
    <location>
        <begin position="389"/>
        <end position="401"/>
    </location>
</feature>
<feature type="region of interest" description="Disordered" evidence="1">
    <location>
        <begin position="383"/>
        <end position="424"/>
    </location>
</feature>
<comment type="caution">
    <text evidence="2">The sequence shown here is derived from an EMBL/GenBank/DDBJ whole genome shotgun (WGS) entry which is preliminary data.</text>
</comment>
<gene>
    <name evidence="2" type="ORF">PR048_000373</name>
</gene>
<accession>A0ABQ9IEE6</accession>
<evidence type="ECO:0000256" key="1">
    <source>
        <dbReference type="SAM" id="MobiDB-lite"/>
    </source>
</evidence>
<keyword evidence="3" id="KW-1185">Reference proteome</keyword>
<organism evidence="2 3">
    <name type="scientific">Dryococelus australis</name>
    <dbReference type="NCBI Taxonomy" id="614101"/>
    <lineage>
        <taxon>Eukaryota</taxon>
        <taxon>Metazoa</taxon>
        <taxon>Ecdysozoa</taxon>
        <taxon>Arthropoda</taxon>
        <taxon>Hexapoda</taxon>
        <taxon>Insecta</taxon>
        <taxon>Pterygota</taxon>
        <taxon>Neoptera</taxon>
        <taxon>Polyneoptera</taxon>
        <taxon>Phasmatodea</taxon>
        <taxon>Verophasmatodea</taxon>
        <taxon>Anareolatae</taxon>
        <taxon>Phasmatidae</taxon>
        <taxon>Eurycanthinae</taxon>
        <taxon>Dryococelus</taxon>
    </lineage>
</organism>
<dbReference type="Proteomes" id="UP001159363">
    <property type="component" value="Chromosome 1"/>
</dbReference>
<name>A0ABQ9IEE6_9NEOP</name>
<evidence type="ECO:0000313" key="3">
    <source>
        <dbReference type="Proteomes" id="UP001159363"/>
    </source>
</evidence>
<feature type="region of interest" description="Disordered" evidence="1">
    <location>
        <begin position="315"/>
        <end position="359"/>
    </location>
</feature>
<evidence type="ECO:0000313" key="2">
    <source>
        <dbReference type="EMBL" id="KAJ8895048.1"/>
    </source>
</evidence>
<feature type="compositionally biased region" description="Polar residues" evidence="1">
    <location>
        <begin position="316"/>
        <end position="338"/>
    </location>
</feature>
<protein>
    <submittedName>
        <fullName evidence="2">Uncharacterized protein</fullName>
    </submittedName>
</protein>
<dbReference type="EMBL" id="JARBHB010000001">
    <property type="protein sequence ID" value="KAJ8895048.1"/>
    <property type="molecule type" value="Genomic_DNA"/>
</dbReference>
<proteinExistence type="predicted"/>
<reference evidence="2 3" key="1">
    <citation type="submission" date="2023-02" db="EMBL/GenBank/DDBJ databases">
        <title>LHISI_Scaffold_Assembly.</title>
        <authorList>
            <person name="Stuart O.P."/>
            <person name="Cleave R."/>
            <person name="Magrath M.J.L."/>
            <person name="Mikheyev A.S."/>
        </authorList>
    </citation>
    <scope>NUCLEOTIDE SEQUENCE [LARGE SCALE GENOMIC DNA]</scope>
    <source>
        <strain evidence="2">Daus_M_001</strain>
        <tissue evidence="2">Leg muscle</tissue>
    </source>
</reference>